<dbReference type="AlphaFoldDB" id="A0AAV7PKH0"/>
<reference evidence="2" key="1">
    <citation type="journal article" date="2022" name="bioRxiv">
        <title>Sequencing and chromosome-scale assembly of the giantPleurodeles waltlgenome.</title>
        <authorList>
            <person name="Brown T."/>
            <person name="Elewa A."/>
            <person name="Iarovenko S."/>
            <person name="Subramanian E."/>
            <person name="Araus A.J."/>
            <person name="Petzold A."/>
            <person name="Susuki M."/>
            <person name="Suzuki K.-i.T."/>
            <person name="Hayashi T."/>
            <person name="Toyoda A."/>
            <person name="Oliveira C."/>
            <person name="Osipova E."/>
            <person name="Leigh N.D."/>
            <person name="Simon A."/>
            <person name="Yun M.H."/>
        </authorList>
    </citation>
    <scope>NUCLEOTIDE SEQUENCE</scope>
    <source>
        <strain evidence="2">20211129_DDA</strain>
        <tissue evidence="2">Liver</tissue>
    </source>
</reference>
<gene>
    <name evidence="2" type="ORF">NDU88_005474</name>
</gene>
<sequence>MFGAWPRGGPGAGKRLATPATAETEGRRRPGRFWRPSLPREALDRRRRALEATGPAATRKRFIASAQGRVSLLKPFKLVTGVPVDERHNYVVTKDRPRRVPSTQMRVSCLP</sequence>
<dbReference type="Proteomes" id="UP001066276">
    <property type="component" value="Chromosome 7"/>
</dbReference>
<keyword evidence="3" id="KW-1185">Reference proteome</keyword>
<accession>A0AAV7PKH0</accession>
<evidence type="ECO:0000256" key="1">
    <source>
        <dbReference type="SAM" id="MobiDB-lite"/>
    </source>
</evidence>
<evidence type="ECO:0000313" key="2">
    <source>
        <dbReference type="EMBL" id="KAJ1127068.1"/>
    </source>
</evidence>
<organism evidence="2 3">
    <name type="scientific">Pleurodeles waltl</name>
    <name type="common">Iberian ribbed newt</name>
    <dbReference type="NCBI Taxonomy" id="8319"/>
    <lineage>
        <taxon>Eukaryota</taxon>
        <taxon>Metazoa</taxon>
        <taxon>Chordata</taxon>
        <taxon>Craniata</taxon>
        <taxon>Vertebrata</taxon>
        <taxon>Euteleostomi</taxon>
        <taxon>Amphibia</taxon>
        <taxon>Batrachia</taxon>
        <taxon>Caudata</taxon>
        <taxon>Salamandroidea</taxon>
        <taxon>Salamandridae</taxon>
        <taxon>Pleurodelinae</taxon>
        <taxon>Pleurodeles</taxon>
    </lineage>
</organism>
<dbReference type="EMBL" id="JANPWB010000011">
    <property type="protein sequence ID" value="KAJ1127068.1"/>
    <property type="molecule type" value="Genomic_DNA"/>
</dbReference>
<name>A0AAV7PKH0_PLEWA</name>
<proteinExistence type="predicted"/>
<feature type="region of interest" description="Disordered" evidence="1">
    <location>
        <begin position="1"/>
        <end position="40"/>
    </location>
</feature>
<feature type="compositionally biased region" description="Gly residues" evidence="1">
    <location>
        <begin position="1"/>
        <end position="12"/>
    </location>
</feature>
<protein>
    <submittedName>
        <fullName evidence="2">Uncharacterized protein</fullName>
    </submittedName>
</protein>
<comment type="caution">
    <text evidence="2">The sequence shown here is derived from an EMBL/GenBank/DDBJ whole genome shotgun (WGS) entry which is preliminary data.</text>
</comment>
<evidence type="ECO:0000313" key="3">
    <source>
        <dbReference type="Proteomes" id="UP001066276"/>
    </source>
</evidence>